<dbReference type="PANTHER" id="PTHR21310">
    <property type="entry name" value="AMINOGLYCOSIDE PHOSPHOTRANSFERASE-RELATED-RELATED"/>
    <property type="match status" value="1"/>
</dbReference>
<dbReference type="InterPro" id="IPR002575">
    <property type="entry name" value="Aminoglycoside_PTrfase"/>
</dbReference>
<protein>
    <recommendedName>
        <fullName evidence="1">Aminoglycoside phosphotransferase domain-containing protein</fullName>
    </recommendedName>
</protein>
<proteinExistence type="predicted"/>
<dbReference type="SUPFAM" id="SSF56112">
    <property type="entry name" value="Protein kinase-like (PK-like)"/>
    <property type="match status" value="1"/>
</dbReference>
<dbReference type="InterPro" id="IPR011009">
    <property type="entry name" value="Kinase-like_dom_sf"/>
</dbReference>
<dbReference type="Pfam" id="PF01636">
    <property type="entry name" value="APH"/>
    <property type="match status" value="1"/>
</dbReference>
<reference evidence="3" key="2">
    <citation type="submission" date="2015-01" db="EMBL/GenBank/DDBJ databases">
        <title>Evolutionary Origins and Diversification of the Mycorrhizal Mutualists.</title>
        <authorList>
            <consortium name="DOE Joint Genome Institute"/>
            <consortium name="Mycorrhizal Genomics Consortium"/>
            <person name="Kohler A."/>
            <person name="Kuo A."/>
            <person name="Nagy L.G."/>
            <person name="Floudas D."/>
            <person name="Copeland A."/>
            <person name="Barry K.W."/>
            <person name="Cichocki N."/>
            <person name="Veneault-Fourrey C."/>
            <person name="LaButti K."/>
            <person name="Lindquist E.A."/>
            <person name="Lipzen A."/>
            <person name="Lundell T."/>
            <person name="Morin E."/>
            <person name="Murat C."/>
            <person name="Riley R."/>
            <person name="Ohm R."/>
            <person name="Sun H."/>
            <person name="Tunlid A."/>
            <person name="Henrissat B."/>
            <person name="Grigoriev I.V."/>
            <person name="Hibbett D.S."/>
            <person name="Martin F."/>
        </authorList>
    </citation>
    <scope>NUCLEOTIDE SEQUENCE [LARGE SCALE GENOMIC DNA]</scope>
    <source>
        <strain evidence="3">LaAM-08-1</strain>
    </source>
</reference>
<dbReference type="PANTHER" id="PTHR21310:SF15">
    <property type="entry name" value="AMINOGLYCOSIDE PHOSPHOTRANSFERASE DOMAIN-CONTAINING PROTEIN"/>
    <property type="match status" value="1"/>
</dbReference>
<dbReference type="EMBL" id="KN838897">
    <property type="protein sequence ID" value="KIJ92612.1"/>
    <property type="molecule type" value="Genomic_DNA"/>
</dbReference>
<dbReference type="Gene3D" id="3.90.1200.10">
    <property type="match status" value="1"/>
</dbReference>
<organism evidence="2 3">
    <name type="scientific">Laccaria amethystina LaAM-08-1</name>
    <dbReference type="NCBI Taxonomy" id="1095629"/>
    <lineage>
        <taxon>Eukaryota</taxon>
        <taxon>Fungi</taxon>
        <taxon>Dikarya</taxon>
        <taxon>Basidiomycota</taxon>
        <taxon>Agaricomycotina</taxon>
        <taxon>Agaricomycetes</taxon>
        <taxon>Agaricomycetidae</taxon>
        <taxon>Agaricales</taxon>
        <taxon>Agaricineae</taxon>
        <taxon>Hydnangiaceae</taxon>
        <taxon>Laccaria</taxon>
    </lineage>
</organism>
<accession>A0A0C9X8F8</accession>
<dbReference type="AlphaFoldDB" id="A0A0C9X8F8"/>
<sequence>MGHSSFAAFPSHIRIFVYRLLMTIGMKLYPEHGLLTRTTQRLPFNLLILSHHEPVPLILDVVEGVTEDNLFVLITRVPGVQVGKAYEDMDERARELMKEQLCDWINQLQSLPVPPLLTIPNFLCGACKVDRIASSAPISTVEEAHELTLSYVAGDERDRVIETARRRSYSKRHRICFTHGDLRPRNVLVQAGRLSGLVNFGSSGGIRSIGSIQRHGVCRSGGATQSCMVSPSIRAR</sequence>
<dbReference type="Proteomes" id="UP000054477">
    <property type="component" value="Unassembled WGS sequence"/>
</dbReference>
<feature type="domain" description="Aminoglycoside phosphotransferase" evidence="1">
    <location>
        <begin position="48"/>
        <end position="202"/>
    </location>
</feature>
<evidence type="ECO:0000259" key="1">
    <source>
        <dbReference type="Pfam" id="PF01636"/>
    </source>
</evidence>
<evidence type="ECO:0000313" key="3">
    <source>
        <dbReference type="Proteomes" id="UP000054477"/>
    </source>
</evidence>
<dbReference type="OrthoDB" id="5404599at2759"/>
<dbReference type="InterPro" id="IPR051678">
    <property type="entry name" value="AGP_Transferase"/>
</dbReference>
<gene>
    <name evidence="2" type="ORF">K443DRAFT_13463</name>
</gene>
<keyword evidence="3" id="KW-1185">Reference proteome</keyword>
<reference evidence="2 3" key="1">
    <citation type="submission" date="2014-04" db="EMBL/GenBank/DDBJ databases">
        <authorList>
            <consortium name="DOE Joint Genome Institute"/>
            <person name="Kuo A."/>
            <person name="Kohler A."/>
            <person name="Nagy L.G."/>
            <person name="Floudas D."/>
            <person name="Copeland A."/>
            <person name="Barry K.W."/>
            <person name="Cichocki N."/>
            <person name="Veneault-Fourrey C."/>
            <person name="LaButti K."/>
            <person name="Lindquist E.A."/>
            <person name="Lipzen A."/>
            <person name="Lundell T."/>
            <person name="Morin E."/>
            <person name="Murat C."/>
            <person name="Sun H."/>
            <person name="Tunlid A."/>
            <person name="Henrissat B."/>
            <person name="Grigoriev I.V."/>
            <person name="Hibbett D.S."/>
            <person name="Martin F."/>
            <person name="Nordberg H.P."/>
            <person name="Cantor M.N."/>
            <person name="Hua S.X."/>
        </authorList>
    </citation>
    <scope>NUCLEOTIDE SEQUENCE [LARGE SCALE GENOMIC DNA]</scope>
    <source>
        <strain evidence="2 3">LaAM-08-1</strain>
    </source>
</reference>
<evidence type="ECO:0000313" key="2">
    <source>
        <dbReference type="EMBL" id="KIJ92612.1"/>
    </source>
</evidence>
<dbReference type="HOGENOM" id="CLU_021768_1_2_1"/>
<dbReference type="STRING" id="1095629.A0A0C9X8F8"/>
<name>A0A0C9X8F8_9AGAR</name>